<dbReference type="Proteomes" id="UP000010846">
    <property type="component" value="Chromosome"/>
</dbReference>
<organism evidence="1 2">
    <name type="scientific">Halovivax ruber (strain DSM 18193 / JCM 13892 / XH-70)</name>
    <dbReference type="NCBI Taxonomy" id="797302"/>
    <lineage>
        <taxon>Archaea</taxon>
        <taxon>Methanobacteriati</taxon>
        <taxon>Methanobacteriota</taxon>
        <taxon>Stenosarchaea group</taxon>
        <taxon>Halobacteria</taxon>
        <taxon>Halobacteriales</taxon>
        <taxon>Natrialbaceae</taxon>
        <taxon>Halovivax</taxon>
    </lineage>
</organism>
<dbReference type="eggNOG" id="arCOG10937">
    <property type="taxonomic scope" value="Archaea"/>
</dbReference>
<protein>
    <submittedName>
        <fullName evidence="1">Uncharacterized protein</fullName>
    </submittedName>
</protein>
<name>L0IBE9_HALRX</name>
<dbReference type="AlphaFoldDB" id="L0IBE9"/>
<evidence type="ECO:0000313" key="2">
    <source>
        <dbReference type="Proteomes" id="UP000010846"/>
    </source>
</evidence>
<gene>
    <name evidence="1" type="ordered locus">Halru_2295</name>
</gene>
<dbReference type="HOGENOM" id="CLU_1084193_0_0_2"/>
<sequence length="256" mass="28556">MQNRRQILKGSASLTMAGIAGTVSGQNESKKTTAREAGIYEYVRELLRENKRGEAFQLLDSHSVRYYTGHDPVSEGDGVSTQGAVWSKGDSDFTPSLIHVENDVWLVTSHIEMKNASYSTATAYFVDDAIGATWDHNKWASPDMTEDNVWMGVHGEHSNHLEIEYDTYNYYGVGALIKYDGWDGNIQHDDFIVNLQTELVRETNDSRFGVKTHYEHTYTAGFPGGVNLSISGSGWSLGLPTLADSWELEKTVYPES</sequence>
<keyword evidence="2" id="KW-1185">Reference proteome</keyword>
<dbReference type="KEGG" id="hru:Halru_2295"/>
<dbReference type="EMBL" id="CP003050">
    <property type="protein sequence ID" value="AGB16880.1"/>
    <property type="molecule type" value="Genomic_DNA"/>
</dbReference>
<accession>L0IBE9</accession>
<proteinExistence type="predicted"/>
<reference evidence="1" key="1">
    <citation type="submission" date="2011-09" db="EMBL/GenBank/DDBJ databases">
        <title>Complete sequence of Halovivax ruber XH-70.</title>
        <authorList>
            <consortium name="US DOE Joint Genome Institute"/>
            <person name="Lucas S."/>
            <person name="Han J."/>
            <person name="Lapidus A."/>
            <person name="Cheng J.-F."/>
            <person name="Goodwin L."/>
            <person name="Pitluck S."/>
            <person name="Peters L."/>
            <person name="Mikhailova N."/>
            <person name="Davenport K."/>
            <person name="Detter J.C."/>
            <person name="Han C."/>
            <person name="Tapia R."/>
            <person name="Land M."/>
            <person name="Hauser L."/>
            <person name="Kyrpides N."/>
            <person name="Ivanova N."/>
            <person name="Pagani I."/>
            <person name="Sproer C."/>
            <person name="Anderson I."/>
            <person name="Woyke T."/>
        </authorList>
    </citation>
    <scope>NUCLEOTIDE SEQUENCE</scope>
    <source>
        <strain evidence="1">XH-70</strain>
    </source>
</reference>
<evidence type="ECO:0000313" key="1">
    <source>
        <dbReference type="EMBL" id="AGB16880.1"/>
    </source>
</evidence>